<feature type="compositionally biased region" description="Polar residues" evidence="1">
    <location>
        <begin position="111"/>
        <end position="129"/>
    </location>
</feature>
<accession>A0A6J7P9T9</accession>
<evidence type="ECO:0000313" key="2">
    <source>
        <dbReference type="EMBL" id="CAB5002137.1"/>
    </source>
</evidence>
<dbReference type="AlphaFoldDB" id="A0A6J7P9T9"/>
<feature type="region of interest" description="Disordered" evidence="1">
    <location>
        <begin position="213"/>
        <end position="237"/>
    </location>
</feature>
<name>A0A6J7P9T9_9ZZZZ</name>
<reference evidence="2" key="1">
    <citation type="submission" date="2020-05" db="EMBL/GenBank/DDBJ databases">
        <authorList>
            <person name="Chiriac C."/>
            <person name="Salcher M."/>
            <person name="Ghai R."/>
            <person name="Kavagutti S V."/>
        </authorList>
    </citation>
    <scope>NUCLEOTIDE SEQUENCE</scope>
</reference>
<feature type="compositionally biased region" description="Low complexity" evidence="1">
    <location>
        <begin position="295"/>
        <end position="305"/>
    </location>
</feature>
<sequence>MLSGGKGVRLLDNGHQRARTTSQARPRGKISACPAPIPPVPTRSLATSADSSERPPPPSTPSSPQSHGCGKAGSPKCRVTRHGASPPVGGSFGAGARSSRSVSPRAHCAATASSGRTPTHPTCVSSRSPTGRARGWPSSASRCTAASSSTRGSIATSGCPDAWCAETTGSCERRSSRSTNRSCASRSWRSTSTAISTSAVSCSTSRRTCHRCGARPGPTFRRSAPGSPGWSTAHPRPSWVGTRCFTTRRHQPSSAWPASSSARPALTTCCLVMPRSPPCAPPPPTRTPPRRRSSHSSTTRRSAPPLTAGPTARSSDRSSNG</sequence>
<gene>
    <name evidence="2" type="ORF">UFOPK3967_01699</name>
</gene>
<feature type="region of interest" description="Disordered" evidence="1">
    <location>
        <begin position="1"/>
        <end position="147"/>
    </location>
</feature>
<feature type="compositionally biased region" description="Pro residues" evidence="1">
    <location>
        <begin position="275"/>
        <end position="287"/>
    </location>
</feature>
<evidence type="ECO:0000256" key="1">
    <source>
        <dbReference type="SAM" id="MobiDB-lite"/>
    </source>
</evidence>
<feature type="region of interest" description="Disordered" evidence="1">
    <location>
        <begin position="274"/>
        <end position="321"/>
    </location>
</feature>
<feature type="compositionally biased region" description="Low complexity" evidence="1">
    <location>
        <begin position="94"/>
        <end position="103"/>
    </location>
</feature>
<feature type="compositionally biased region" description="Low complexity" evidence="1">
    <location>
        <begin position="138"/>
        <end position="147"/>
    </location>
</feature>
<organism evidence="2">
    <name type="scientific">freshwater metagenome</name>
    <dbReference type="NCBI Taxonomy" id="449393"/>
    <lineage>
        <taxon>unclassified sequences</taxon>
        <taxon>metagenomes</taxon>
        <taxon>ecological metagenomes</taxon>
    </lineage>
</organism>
<protein>
    <submittedName>
        <fullName evidence="2">Unannotated protein</fullName>
    </submittedName>
</protein>
<proteinExistence type="predicted"/>
<dbReference type="EMBL" id="CAFBOS010000104">
    <property type="protein sequence ID" value="CAB5002137.1"/>
    <property type="molecule type" value="Genomic_DNA"/>
</dbReference>